<dbReference type="EMBL" id="SJPN01000001">
    <property type="protein sequence ID" value="TWU07581.1"/>
    <property type="molecule type" value="Genomic_DNA"/>
</dbReference>
<keyword evidence="5" id="KW-1185">Reference proteome</keyword>
<name>A0A5C6B825_9BACT</name>
<dbReference type="GO" id="GO:0000160">
    <property type="term" value="P:phosphorelay signal transduction system"/>
    <property type="evidence" value="ECO:0007669"/>
    <property type="project" value="InterPro"/>
</dbReference>
<feature type="modified residue" description="4-aspartylphosphate" evidence="2">
    <location>
        <position position="55"/>
    </location>
</feature>
<dbReference type="PANTHER" id="PTHR44591">
    <property type="entry name" value="STRESS RESPONSE REGULATOR PROTEIN 1"/>
    <property type="match status" value="1"/>
</dbReference>
<dbReference type="AlphaFoldDB" id="A0A5C6B825"/>
<evidence type="ECO:0000313" key="4">
    <source>
        <dbReference type="EMBL" id="TWU07581.1"/>
    </source>
</evidence>
<keyword evidence="4" id="KW-0808">Transferase</keyword>
<keyword evidence="1 2" id="KW-0597">Phosphoprotein</keyword>
<dbReference type="SMART" id="SM00448">
    <property type="entry name" value="REC"/>
    <property type="match status" value="1"/>
</dbReference>
<dbReference type="Pfam" id="PF00072">
    <property type="entry name" value="Response_reg"/>
    <property type="match status" value="1"/>
</dbReference>
<protein>
    <submittedName>
        <fullName evidence="4">Sensor histidine kinase RcsC</fullName>
        <ecNumber evidence="4">2.7.13.3</ecNumber>
    </submittedName>
</protein>
<dbReference type="PROSITE" id="PS50110">
    <property type="entry name" value="RESPONSE_REGULATORY"/>
    <property type="match status" value="1"/>
</dbReference>
<reference evidence="4 5" key="1">
    <citation type="submission" date="2019-02" db="EMBL/GenBank/DDBJ databases">
        <title>Deep-cultivation of Planctomycetes and their phenomic and genomic characterization uncovers novel biology.</title>
        <authorList>
            <person name="Wiegand S."/>
            <person name="Jogler M."/>
            <person name="Boedeker C."/>
            <person name="Pinto D."/>
            <person name="Vollmers J."/>
            <person name="Rivas-Marin E."/>
            <person name="Kohn T."/>
            <person name="Peeters S.H."/>
            <person name="Heuer A."/>
            <person name="Rast P."/>
            <person name="Oberbeckmann S."/>
            <person name="Bunk B."/>
            <person name="Jeske O."/>
            <person name="Meyerdierks A."/>
            <person name="Storesund J.E."/>
            <person name="Kallscheuer N."/>
            <person name="Luecker S."/>
            <person name="Lage O.M."/>
            <person name="Pohl T."/>
            <person name="Merkel B.J."/>
            <person name="Hornburger P."/>
            <person name="Mueller R.-W."/>
            <person name="Bruemmer F."/>
            <person name="Labrenz M."/>
            <person name="Spormann A.M."/>
            <person name="Op Den Camp H."/>
            <person name="Overmann J."/>
            <person name="Amann R."/>
            <person name="Jetten M.S.M."/>
            <person name="Mascher T."/>
            <person name="Medema M.H."/>
            <person name="Devos D.P."/>
            <person name="Kaster A.-K."/>
            <person name="Ovreas L."/>
            <person name="Rohde M."/>
            <person name="Galperin M.Y."/>
            <person name="Jogler C."/>
        </authorList>
    </citation>
    <scope>NUCLEOTIDE SEQUENCE [LARGE SCALE GENOMIC DNA]</scope>
    <source>
        <strain evidence="4 5">Pla52n</strain>
    </source>
</reference>
<evidence type="ECO:0000256" key="2">
    <source>
        <dbReference type="PROSITE-ProRule" id="PRU00169"/>
    </source>
</evidence>
<dbReference type="OrthoDB" id="282219at2"/>
<dbReference type="InterPro" id="IPR050595">
    <property type="entry name" value="Bact_response_regulator"/>
</dbReference>
<dbReference type="InterPro" id="IPR001789">
    <property type="entry name" value="Sig_transdc_resp-reg_receiver"/>
</dbReference>
<dbReference type="PANTHER" id="PTHR44591:SF3">
    <property type="entry name" value="RESPONSE REGULATORY DOMAIN-CONTAINING PROTEIN"/>
    <property type="match status" value="1"/>
</dbReference>
<dbReference type="GO" id="GO:0004673">
    <property type="term" value="F:protein histidine kinase activity"/>
    <property type="evidence" value="ECO:0007669"/>
    <property type="project" value="UniProtKB-EC"/>
</dbReference>
<evidence type="ECO:0000256" key="1">
    <source>
        <dbReference type="ARBA" id="ARBA00022553"/>
    </source>
</evidence>
<evidence type="ECO:0000313" key="5">
    <source>
        <dbReference type="Proteomes" id="UP000320176"/>
    </source>
</evidence>
<keyword evidence="4" id="KW-0418">Kinase</keyword>
<accession>A0A5C6B825</accession>
<dbReference type="SUPFAM" id="SSF52172">
    <property type="entry name" value="CheY-like"/>
    <property type="match status" value="1"/>
</dbReference>
<comment type="caution">
    <text evidence="4">The sequence shown here is derived from an EMBL/GenBank/DDBJ whole genome shotgun (WGS) entry which is preliminary data.</text>
</comment>
<proteinExistence type="predicted"/>
<dbReference type="InterPro" id="IPR011006">
    <property type="entry name" value="CheY-like_superfamily"/>
</dbReference>
<sequence length="125" mass="14303">MSRPKRILLAGMSDVDVDNIREHLCNCDYQIRSVDVDVDVLDQLPAYQPHLILLDITLETFDAFELCKRIKQDSMALVLAVTPLCAIEHIQRAIDSGSDDFLSKPVHRVELRKRVESLLKLQDFV</sequence>
<dbReference type="Proteomes" id="UP000320176">
    <property type="component" value="Unassembled WGS sequence"/>
</dbReference>
<gene>
    <name evidence="4" type="primary">rcsC</name>
    <name evidence="4" type="ORF">Pla52n_01540</name>
</gene>
<feature type="domain" description="Response regulatory" evidence="3">
    <location>
        <begin position="6"/>
        <end position="119"/>
    </location>
</feature>
<evidence type="ECO:0000259" key="3">
    <source>
        <dbReference type="PROSITE" id="PS50110"/>
    </source>
</evidence>
<dbReference type="Gene3D" id="3.40.50.2300">
    <property type="match status" value="1"/>
</dbReference>
<dbReference type="EC" id="2.7.13.3" evidence="4"/>
<organism evidence="4 5">
    <name type="scientific">Stieleria varia</name>
    <dbReference type="NCBI Taxonomy" id="2528005"/>
    <lineage>
        <taxon>Bacteria</taxon>
        <taxon>Pseudomonadati</taxon>
        <taxon>Planctomycetota</taxon>
        <taxon>Planctomycetia</taxon>
        <taxon>Pirellulales</taxon>
        <taxon>Pirellulaceae</taxon>
        <taxon>Stieleria</taxon>
    </lineage>
</organism>